<sequence>MEYRKYLTTGAAVPARTARRWKRSAACSGSPRRKKVCVSAVTLSDPARISCGPALDSRHLGPALKSLNPDPALVSCGPALISHGPDPDPALVSCGPALISHGPDPDPALVSCGPALISHGPDPDPALVSCYPALNSHGPDPDPALVSCGPALNSHGPDPDPALVSCGPALNSHGPDPDPALDRHDPALVSCYPALNSHGPDPDPALDRHDLALVSCDPAVNSHGPDPTRVPCDPALVSPDTDSALISTISVCEEPPLSFIPPVHQTSTNTSCAYGQVRQTATVEDTRKQHELLLLALKLKQGLTDEALEDTLKVVNVISQRHAVSSTKHHFYRTFDDLKKDIQFHYICEGCTISVNIEGEKVVCPNCQYSCSVADHMKQGHFFIVCPLESQLRNMMEQEELFSQLTRPNSAAHSSPLTDITDGELYKRVNRNIEGQSEHHVNLTLTFSCDGVPVFKKSSYSIWPLLYTVNELPPDLRAKQVMLAALWFGPSKPNCNTYLSPFVKECNQLLTHGFEWISVNGIHGRSKVFPLVAVCDSVARPMIQNFKQFNGEFGCSYCLQKGTVVEKGQGHVRVYPFESDTESRNHGSSLDFAREAIENRTTVKGPSILSLIPSVDLIQGCVPDYMHACLLGVARSMTYMWVGSDNHENPWYVGRCIQVIDQKLHLIQPPSCVSRVPRSLRERNYWKAHEWYMWLFYYSIPVLKGILPECYLIHWTRFVKALALLLTESVTLQQIQEADIMLRRFVMEMGDLYGIQNIMSSLHLAQSVRNWGPLWAHSAFTFESYNHSLLKMIKSTQGVPLQIAKTFQLQKGLPLYAKKTLSNASSECISAFEDLVSPTHTQSAIRCKEVIALGGRHEKVRLEQDDYLALHNVANHIERELLVSYRDRAVINGEVTHSKRHSRERKRNSHVVVLTDNSIFSVDKFVVADLVSGEHCYAIGHYFETKRHSFFASLSNPHHFIAVGKKLGHLTAVPAAVIQRKCLFMNLPNLKVNYVFMFLNRNELTN</sequence>
<accession>A0A9Q9V8Q4</accession>
<dbReference type="Pfam" id="PF02992">
    <property type="entry name" value="Transposase_21"/>
    <property type="match status" value="1"/>
</dbReference>
<dbReference type="PANTHER" id="PTHR46579:SF1">
    <property type="entry name" value="F5_8 TYPE C DOMAIN-CONTAINING PROTEIN"/>
    <property type="match status" value="1"/>
</dbReference>
<dbReference type="KEGG" id="ccar:109080161"/>
<reference evidence="1" key="1">
    <citation type="submission" date="2025-08" db="UniProtKB">
        <authorList>
            <consortium name="RefSeq"/>
        </authorList>
    </citation>
    <scope>IDENTIFICATION</scope>
    <source>
        <tissue evidence="1">Muscle</tissue>
    </source>
</reference>
<proteinExistence type="predicted"/>
<protein>
    <submittedName>
        <fullName evidence="1">Uncharacterized protein LOC109080161</fullName>
    </submittedName>
</protein>
<organism evidence="1">
    <name type="scientific">Cyprinus carpio</name>
    <name type="common">Common carp</name>
    <dbReference type="NCBI Taxonomy" id="7962"/>
    <lineage>
        <taxon>Eukaryota</taxon>
        <taxon>Metazoa</taxon>
        <taxon>Chordata</taxon>
        <taxon>Craniata</taxon>
        <taxon>Vertebrata</taxon>
        <taxon>Euteleostomi</taxon>
        <taxon>Actinopterygii</taxon>
        <taxon>Neopterygii</taxon>
        <taxon>Teleostei</taxon>
        <taxon>Ostariophysi</taxon>
        <taxon>Cypriniformes</taxon>
        <taxon>Cyprinidae</taxon>
        <taxon>Cyprininae</taxon>
        <taxon>Cyprinus</taxon>
    </lineage>
</organism>
<dbReference type="OrthoDB" id="3263820at2759"/>
<dbReference type="GeneID" id="109080161"/>
<dbReference type="PANTHER" id="PTHR46579">
    <property type="entry name" value="F5/8 TYPE C DOMAIN-CONTAINING PROTEIN-RELATED"/>
    <property type="match status" value="1"/>
</dbReference>
<dbReference type="InterPro" id="IPR004242">
    <property type="entry name" value="Transposase_21"/>
</dbReference>
<dbReference type="Proteomes" id="UP001155660">
    <property type="component" value="Unplaced"/>
</dbReference>
<dbReference type="RefSeq" id="XP_018950809.2">
    <property type="nucleotide sequence ID" value="XM_019095264.2"/>
</dbReference>
<evidence type="ECO:0000313" key="1">
    <source>
        <dbReference type="RefSeq" id="XP_018950809.2"/>
    </source>
</evidence>
<dbReference type="AlphaFoldDB" id="A0A9Q9V8Q4"/>
<gene>
    <name evidence="1" type="primary">LOC109080161</name>
</gene>
<name>A0A9Q9V8Q4_CYPCA</name>